<evidence type="ECO:0000313" key="4">
    <source>
        <dbReference type="EMBL" id="ELR63369.1"/>
    </source>
</evidence>
<dbReference type="FunFam" id="3.40.630.30:FF:000035">
    <property type="entry name" value="GNAT family N-acetyltransferase"/>
    <property type="match status" value="1"/>
</dbReference>
<comment type="caution">
    <text evidence="4">The sequence shown here is derived from an EMBL/GenBank/DDBJ whole genome shotgun (WGS) entry which is preliminary data.</text>
</comment>
<sequence>MQWQCLPFEELTTHQLYDLMKLRVDVFVVEQNCPYPELDDNDRRAGTHHLLGYNNDQLVAYLRLLPPGTTYTNVSIGRVLTAESTRGTGAGHELLRLGLEHAERLWPDHTIDIGAQSHLQHYYTRYGFEAISEEYLEDGIPHVDMRLSKGIVCG</sequence>
<dbReference type="OrthoDB" id="9796171at2"/>
<protein>
    <recommendedName>
        <fullName evidence="2">Protein ElaA</fullName>
    </recommendedName>
</protein>
<dbReference type="SUPFAM" id="SSF55729">
    <property type="entry name" value="Acyl-CoA N-acyltransferases (Nat)"/>
    <property type="match status" value="1"/>
</dbReference>
<dbReference type="Proteomes" id="UP000011134">
    <property type="component" value="Unassembled WGS sequence"/>
</dbReference>
<evidence type="ECO:0000256" key="2">
    <source>
        <dbReference type="ARBA" id="ARBA00072224"/>
    </source>
</evidence>
<evidence type="ECO:0000259" key="3">
    <source>
        <dbReference type="PROSITE" id="PS51186"/>
    </source>
</evidence>
<keyword evidence="5" id="KW-1185">Reference proteome</keyword>
<evidence type="ECO:0000256" key="1">
    <source>
        <dbReference type="ARBA" id="ARBA00009623"/>
    </source>
</evidence>
<dbReference type="Pfam" id="PF13673">
    <property type="entry name" value="Acetyltransf_10"/>
    <property type="match status" value="1"/>
</dbReference>
<name>L8J708_9GAMM</name>
<dbReference type="InterPro" id="IPR000182">
    <property type="entry name" value="GNAT_dom"/>
</dbReference>
<dbReference type="CDD" id="cd04301">
    <property type="entry name" value="NAT_SF"/>
    <property type="match status" value="1"/>
</dbReference>
<gene>
    <name evidence="4" type="ORF">C942_03810</name>
</gene>
<dbReference type="PROSITE" id="PS51186">
    <property type="entry name" value="GNAT"/>
    <property type="match status" value="1"/>
</dbReference>
<dbReference type="PATRIC" id="fig|1056511.3.peg.4624"/>
<feature type="domain" description="N-acetyltransferase" evidence="3">
    <location>
        <begin position="6"/>
        <end position="150"/>
    </location>
</feature>
<reference evidence="4 5" key="1">
    <citation type="submission" date="2012-12" db="EMBL/GenBank/DDBJ databases">
        <title>Genome Assembly of Photobacterium sp. AK15.</title>
        <authorList>
            <person name="Khatri I."/>
            <person name="Vaidya B."/>
            <person name="Srinivas T.N.R."/>
            <person name="Subramanian S."/>
            <person name="Pinnaka A."/>
        </authorList>
    </citation>
    <scope>NUCLEOTIDE SEQUENCE [LARGE SCALE GENOMIC DNA]</scope>
    <source>
        <strain evidence="4 5">AK15</strain>
    </source>
</reference>
<evidence type="ECO:0000313" key="5">
    <source>
        <dbReference type="Proteomes" id="UP000011134"/>
    </source>
</evidence>
<organism evidence="4 5">
    <name type="scientific">Photobacterium marinum</name>
    <dbReference type="NCBI Taxonomy" id="1056511"/>
    <lineage>
        <taxon>Bacteria</taxon>
        <taxon>Pseudomonadati</taxon>
        <taxon>Pseudomonadota</taxon>
        <taxon>Gammaproteobacteria</taxon>
        <taxon>Vibrionales</taxon>
        <taxon>Vibrionaceae</taxon>
        <taxon>Photobacterium</taxon>
    </lineage>
</organism>
<dbReference type="AlphaFoldDB" id="L8J708"/>
<dbReference type="GO" id="GO:0016747">
    <property type="term" value="F:acyltransferase activity, transferring groups other than amino-acyl groups"/>
    <property type="evidence" value="ECO:0007669"/>
    <property type="project" value="InterPro"/>
</dbReference>
<dbReference type="InterPro" id="IPR016181">
    <property type="entry name" value="Acyl_CoA_acyltransferase"/>
</dbReference>
<dbReference type="Gene3D" id="3.40.630.30">
    <property type="match status" value="1"/>
</dbReference>
<dbReference type="EMBL" id="AMZO01000042">
    <property type="protein sequence ID" value="ELR63369.1"/>
    <property type="molecule type" value="Genomic_DNA"/>
</dbReference>
<comment type="similarity">
    <text evidence="1">Belongs to the UPF0039 (ElaA) family.</text>
</comment>
<proteinExistence type="inferred from homology"/>
<accession>L8J708</accession>
<dbReference type="RefSeq" id="WP_007470765.1">
    <property type="nucleotide sequence ID" value="NZ_AMZO01000042.1"/>
</dbReference>